<dbReference type="GO" id="GO:0009408">
    <property type="term" value="P:response to heat"/>
    <property type="evidence" value="ECO:0007669"/>
    <property type="project" value="InterPro"/>
</dbReference>
<dbReference type="GO" id="GO:0006260">
    <property type="term" value="P:DNA replication"/>
    <property type="evidence" value="ECO:0007669"/>
    <property type="project" value="UniProtKB-KW"/>
</dbReference>
<dbReference type="GO" id="GO:0008270">
    <property type="term" value="F:zinc ion binding"/>
    <property type="evidence" value="ECO:0007669"/>
    <property type="project" value="UniProtKB-UniRule"/>
</dbReference>
<keyword evidence="3" id="KW-0862">Zinc</keyword>
<dbReference type="HAMAP" id="MF_01152">
    <property type="entry name" value="DnaJ"/>
    <property type="match status" value="1"/>
</dbReference>
<gene>
    <name evidence="3" type="primary">dnaJ</name>
    <name evidence="5" type="ORF">208</name>
</gene>
<dbReference type="GO" id="GO:0005524">
    <property type="term" value="F:ATP binding"/>
    <property type="evidence" value="ECO:0007669"/>
    <property type="project" value="InterPro"/>
</dbReference>
<comment type="similarity">
    <text evidence="3">Belongs to the DnaJ family.</text>
</comment>
<evidence type="ECO:0000256" key="1">
    <source>
        <dbReference type="ARBA" id="ARBA00022705"/>
    </source>
</evidence>
<feature type="binding site" evidence="3">
    <location>
        <position position="179"/>
    </location>
    <ligand>
        <name>Zn(2+)</name>
        <dbReference type="ChEBI" id="CHEBI:29105"/>
        <label>1</label>
    </ligand>
</feature>
<name>A0A0E4G8Y7_9FIRM</name>
<keyword evidence="3" id="KW-0346">Stress response</keyword>
<feature type="domain" description="J" evidence="4">
    <location>
        <begin position="7"/>
        <end position="74"/>
    </location>
</feature>
<comment type="caution">
    <text evidence="3">Lacks conserved residue(s) required for the propagation of feature annotation.</text>
</comment>
<dbReference type="Gene3D" id="2.60.260.20">
    <property type="entry name" value="Urease metallochaperone UreE, N-terminal domain"/>
    <property type="match status" value="2"/>
</dbReference>
<comment type="subcellular location">
    <subcellularLocation>
        <location evidence="3">Cytoplasm</location>
    </subcellularLocation>
</comment>
<reference evidence="5 6" key="1">
    <citation type="submission" date="2015-03" db="EMBL/GenBank/DDBJ databases">
        <authorList>
            <person name="Murphy D."/>
        </authorList>
    </citation>
    <scope>NUCLEOTIDE SEQUENCE [LARGE SCALE GENOMIC DNA]</scope>
    <source>
        <strain evidence="5 6">OL-4</strain>
    </source>
</reference>
<dbReference type="InterPro" id="IPR002939">
    <property type="entry name" value="DnaJ_C"/>
</dbReference>
<keyword evidence="6" id="KW-1185">Reference proteome</keyword>
<comment type="domain">
    <text evidence="3">The J domain is necessary and sufficient to stimulate DnaK ATPase activity. Zinc center 1 plays an important role in the autonomous, DnaK-independent chaperone activity of DnaJ. Zinc center 2 is essential for interaction with DnaK and for DnaJ activity.</text>
</comment>
<evidence type="ECO:0000313" key="6">
    <source>
        <dbReference type="Proteomes" id="UP000045545"/>
    </source>
</evidence>
<keyword evidence="3" id="KW-0677">Repeat</keyword>
<evidence type="ECO:0000256" key="3">
    <source>
        <dbReference type="HAMAP-Rule" id="MF_01152"/>
    </source>
</evidence>
<feature type="binding site" evidence="3">
    <location>
        <position position="176"/>
    </location>
    <ligand>
        <name>Zn(2+)</name>
        <dbReference type="ChEBI" id="CHEBI:29105"/>
        <label>1</label>
    </ligand>
</feature>
<feature type="binding site" evidence="3">
    <location>
        <position position="165"/>
    </location>
    <ligand>
        <name>Zn(2+)</name>
        <dbReference type="ChEBI" id="CHEBI:29105"/>
        <label>1</label>
    </ligand>
</feature>
<dbReference type="OrthoDB" id="9779889at2"/>
<keyword evidence="3" id="KW-0963">Cytoplasm</keyword>
<dbReference type="GO" id="GO:0051082">
    <property type="term" value="F:unfolded protein binding"/>
    <property type="evidence" value="ECO:0007669"/>
    <property type="project" value="UniProtKB-UniRule"/>
</dbReference>
<dbReference type="SUPFAM" id="SSF46565">
    <property type="entry name" value="Chaperone J-domain"/>
    <property type="match status" value="1"/>
</dbReference>
<dbReference type="STRING" id="690567.208"/>
<comment type="cofactor">
    <cofactor evidence="3">
        <name>Zn(2+)</name>
        <dbReference type="ChEBI" id="CHEBI:29105"/>
    </cofactor>
    <text evidence="3">Binds 2 Zn(2+) ions per monomer.</text>
</comment>
<keyword evidence="2 3" id="KW-0143">Chaperone</keyword>
<dbReference type="SMART" id="SM00271">
    <property type="entry name" value="DnaJ"/>
    <property type="match status" value="1"/>
</dbReference>
<evidence type="ECO:0000259" key="4">
    <source>
        <dbReference type="PROSITE" id="PS50076"/>
    </source>
</evidence>
<proteinExistence type="inferred from homology"/>
<comment type="function">
    <text evidence="3">Participates actively in the response to hyperosmotic and heat shock by preventing the aggregation of stress-denatured proteins and by disaggregating proteins, also in an autonomous, DnaK-independent fashion. Unfolded proteins bind initially to DnaJ; upon interaction with the DnaJ-bound protein, DnaK hydrolyzes its bound ATP, resulting in the formation of a stable complex. GrpE releases ADP from DnaK; ATP binding to DnaK triggers the release of the substrate protein, thus completing the reaction cycle. Several rounds of ATP-dependent interactions between DnaJ, DnaK and GrpE are required for fully efficient folding. Also involved, together with DnaK and GrpE, in the DNA replication of plasmids through activation of initiation proteins.</text>
</comment>
<dbReference type="InterPro" id="IPR001623">
    <property type="entry name" value="DnaJ_domain"/>
</dbReference>
<evidence type="ECO:0000313" key="5">
    <source>
        <dbReference type="EMBL" id="CFX01506.1"/>
    </source>
</evidence>
<dbReference type="Gene3D" id="1.10.287.110">
    <property type="entry name" value="DnaJ domain"/>
    <property type="match status" value="1"/>
</dbReference>
<dbReference type="InterPro" id="IPR036869">
    <property type="entry name" value="J_dom_sf"/>
</dbReference>
<dbReference type="PROSITE" id="PS50076">
    <property type="entry name" value="DNAJ_2"/>
    <property type="match status" value="1"/>
</dbReference>
<dbReference type="CDD" id="cd06257">
    <property type="entry name" value="DnaJ"/>
    <property type="match status" value="1"/>
</dbReference>
<protein>
    <recommendedName>
        <fullName evidence="3">Chaperone protein DnaJ</fullName>
    </recommendedName>
</protein>
<dbReference type="InterPro" id="IPR008971">
    <property type="entry name" value="HSP40/DnaJ_pept-bd"/>
</dbReference>
<dbReference type="EMBL" id="CGIH01000004">
    <property type="protein sequence ID" value="CFX01506.1"/>
    <property type="molecule type" value="Genomic_DNA"/>
</dbReference>
<feature type="binding site" evidence="3">
    <location>
        <position position="162"/>
    </location>
    <ligand>
        <name>Zn(2+)</name>
        <dbReference type="ChEBI" id="CHEBI:29105"/>
        <label>1</label>
    </ligand>
</feature>
<comment type="subunit">
    <text evidence="3">Homodimer.</text>
</comment>
<dbReference type="SUPFAM" id="SSF49493">
    <property type="entry name" value="HSP40/DnaJ peptide-binding domain"/>
    <property type="match status" value="2"/>
</dbReference>
<dbReference type="GO" id="GO:0005737">
    <property type="term" value="C:cytoplasm"/>
    <property type="evidence" value="ECO:0007669"/>
    <property type="project" value="UniProtKB-SubCell"/>
</dbReference>
<accession>A0A0E4G8Y7</accession>
<dbReference type="RefSeq" id="WP_046494818.1">
    <property type="nucleotide sequence ID" value="NZ_CGIH01000004.1"/>
</dbReference>
<dbReference type="FunFam" id="2.60.260.20:FF:000013">
    <property type="entry name" value="DnaJ subfamily B member 11"/>
    <property type="match status" value="1"/>
</dbReference>
<dbReference type="Pfam" id="PF01556">
    <property type="entry name" value="DnaJ_C"/>
    <property type="match status" value="1"/>
</dbReference>
<dbReference type="PRINTS" id="PR00625">
    <property type="entry name" value="JDOMAIN"/>
</dbReference>
<keyword evidence="1 3" id="KW-0235">DNA replication</keyword>
<dbReference type="GO" id="GO:0042026">
    <property type="term" value="P:protein refolding"/>
    <property type="evidence" value="ECO:0007669"/>
    <property type="project" value="TreeGrafter"/>
</dbReference>
<organism evidence="5 6">
    <name type="scientific">Syntrophomonas zehnderi OL-4</name>
    <dbReference type="NCBI Taxonomy" id="690567"/>
    <lineage>
        <taxon>Bacteria</taxon>
        <taxon>Bacillati</taxon>
        <taxon>Bacillota</taxon>
        <taxon>Clostridia</taxon>
        <taxon>Eubacteriales</taxon>
        <taxon>Syntrophomonadaceae</taxon>
        <taxon>Syntrophomonas</taxon>
    </lineage>
</organism>
<dbReference type="Pfam" id="PF00226">
    <property type="entry name" value="DnaJ"/>
    <property type="match status" value="1"/>
</dbReference>
<dbReference type="AlphaFoldDB" id="A0A0E4G8Y7"/>
<keyword evidence="3" id="KW-0479">Metal-binding</keyword>
<dbReference type="PANTHER" id="PTHR43096">
    <property type="entry name" value="DNAJ HOMOLOG 1, MITOCHONDRIAL-RELATED"/>
    <property type="match status" value="1"/>
</dbReference>
<dbReference type="CDD" id="cd10747">
    <property type="entry name" value="DnaJ_C"/>
    <property type="match status" value="1"/>
</dbReference>
<evidence type="ECO:0000256" key="2">
    <source>
        <dbReference type="ARBA" id="ARBA00023186"/>
    </source>
</evidence>
<dbReference type="InterPro" id="IPR012724">
    <property type="entry name" value="DnaJ"/>
</dbReference>
<sequence length="332" mass="36690">MAVKYQDYYEILGIPRDASAKDIKAAYRKLARKWHPDLHTGKKKDEAEEKLKRINEAYEVLKDNDKRAKYDRLGENWQAGQEFDGADRDGFHYYRTNINPEDLGGFSDFFASLFGVPGAAGTSPFQSASRPGQDIETNLDLTLEELYHGGNKSIRLTSRQLCPDCQGQGLRGRGFCSRCGGTGNLPEEKNLDIKIPPGVYAGSTIRLKGQGSQGLGGAAAGDLYLKVNLLPHPLFKVQERDLETSISLRPEQAVLGDKVKAPTLEGSVTVTIPAGSRNGSRLRLKGKGLPLKEGGRADQYLLIQIDIPRDLTEEEKNLYRKLKEIRQGGDGK</sequence>
<dbReference type="PANTHER" id="PTHR43096:SF52">
    <property type="entry name" value="DNAJ HOMOLOG 1, MITOCHONDRIAL-RELATED"/>
    <property type="match status" value="1"/>
</dbReference>
<dbReference type="Proteomes" id="UP000045545">
    <property type="component" value="Unassembled WGS sequence"/>
</dbReference>